<reference evidence="2" key="1">
    <citation type="journal article" date="2020" name="mSystems">
        <title>Genome- and Community-Level Interaction Insights into Carbon Utilization and Element Cycling Functions of Hydrothermarchaeota in Hydrothermal Sediment.</title>
        <authorList>
            <person name="Zhou Z."/>
            <person name="Liu Y."/>
            <person name="Xu W."/>
            <person name="Pan J."/>
            <person name="Luo Z.H."/>
            <person name="Li M."/>
        </authorList>
    </citation>
    <scope>NUCLEOTIDE SEQUENCE [LARGE SCALE GENOMIC DNA]</scope>
    <source>
        <strain evidence="2">SpSt-299</strain>
    </source>
</reference>
<dbReference type="EMBL" id="DSMR01000150">
    <property type="protein sequence ID" value="HET46952.1"/>
    <property type="molecule type" value="Genomic_DNA"/>
</dbReference>
<keyword evidence="1" id="KW-0378">Hydrolase</keyword>
<dbReference type="Pfam" id="PF03577">
    <property type="entry name" value="Peptidase_C69"/>
    <property type="match status" value="2"/>
</dbReference>
<evidence type="ECO:0000313" key="2">
    <source>
        <dbReference type="EMBL" id="HET46952.1"/>
    </source>
</evidence>
<organism evidence="2">
    <name type="scientific">Thermoanaerobaculum aquaticum</name>
    <dbReference type="NCBI Taxonomy" id="1312852"/>
    <lineage>
        <taxon>Bacteria</taxon>
        <taxon>Pseudomonadati</taxon>
        <taxon>Acidobacteriota</taxon>
        <taxon>Thermoanaerobaculia</taxon>
        <taxon>Thermoanaerobaculales</taxon>
        <taxon>Thermoanaerobaculaceae</taxon>
        <taxon>Thermoanaerobaculum</taxon>
    </lineage>
</organism>
<dbReference type="GO" id="GO:0070004">
    <property type="term" value="F:cysteine-type exopeptidase activity"/>
    <property type="evidence" value="ECO:0007669"/>
    <property type="project" value="InterPro"/>
</dbReference>
<dbReference type="InterPro" id="IPR005322">
    <property type="entry name" value="Peptidase_C69"/>
</dbReference>
<accession>A0A7C2S8E6</accession>
<evidence type="ECO:0000256" key="1">
    <source>
        <dbReference type="RuleBase" id="RU364089"/>
    </source>
</evidence>
<dbReference type="PROSITE" id="PS51257">
    <property type="entry name" value="PROKAR_LIPOPROTEIN"/>
    <property type="match status" value="1"/>
</dbReference>
<comment type="catalytic activity">
    <reaction evidence="1">
        <text>an L-aminoacyl-L-amino acid + H2O = 2 an L-alpha-amino acid</text>
        <dbReference type="Rhea" id="RHEA:48940"/>
        <dbReference type="ChEBI" id="CHEBI:15377"/>
        <dbReference type="ChEBI" id="CHEBI:59869"/>
        <dbReference type="ChEBI" id="CHEBI:77460"/>
    </reaction>
</comment>
<protein>
    <recommendedName>
        <fullName evidence="1">Dipeptidase</fullName>
        <ecNumber evidence="1">3.4.-.-</ecNumber>
    </recommendedName>
</protein>
<name>A0A7C2S8E6_9BACT</name>
<dbReference type="OrthoDB" id="9764088at2"/>
<sequence length="539" mass="61218">MRVRGLLMALAVWFGGWQTLSACTNILVTKGASADGSTFISYAADSHELYGELYFTPAAKHPPGAWRDIIEWDTGKFLGRIPQPPETYQVVGNINEFQVAIGETTFGGREELAEPAGIIDYGSLMYIALERAKTAREAIQVMTSLVAEYGYASTGESFSIADPNEVWLLEMIGKGKGEKGAVWVAVRLPDGTVSAHANQARIRRFPLNDPQNCLYSPDVIEFARKKGWFSGTDEEFSFADTYAPYDFGAARFCESRVWSVFRRVAPSLNLTVEYVDGYHLEKRLPLYVKPDKKLAVADMFALMRDHFEGTPLDMTRDVGAGPFACPYRWRPMEWEVDGKKYVHERAISTQQTGFSFIAQMRSFLPNPIGGVLWFGLDDTYTTVYVPMYCGIRSVPKPHAVGTGDFSRFSWDSAFWVFNFVANWAYSRYADMIQDIQPVQRELEGSFLARQKDVEEAALALYRQSPELAREFLTRYSVEEGEKVVARWKKLGEFLIWKYLDGNVRDSQGNVTHPRYPDDWYRRIVKERGESIKVPEKPKE</sequence>
<dbReference type="GO" id="GO:0016805">
    <property type="term" value="F:dipeptidase activity"/>
    <property type="evidence" value="ECO:0007669"/>
    <property type="project" value="UniProtKB-KW"/>
</dbReference>
<keyword evidence="1" id="KW-0645">Protease</keyword>
<dbReference type="Gene3D" id="3.60.60.10">
    <property type="entry name" value="Penicillin V Acylase, Chain A"/>
    <property type="match status" value="1"/>
</dbReference>
<dbReference type="PANTHER" id="PTHR12994">
    <property type="entry name" value="SECERNIN"/>
    <property type="match status" value="1"/>
</dbReference>
<dbReference type="PANTHER" id="PTHR12994:SF17">
    <property type="entry name" value="LD30995P"/>
    <property type="match status" value="1"/>
</dbReference>
<keyword evidence="1" id="KW-0224">Dipeptidase</keyword>
<dbReference type="GO" id="GO:0006508">
    <property type="term" value="P:proteolysis"/>
    <property type="evidence" value="ECO:0007669"/>
    <property type="project" value="UniProtKB-KW"/>
</dbReference>
<comment type="caution">
    <text evidence="2">The sequence shown here is derived from an EMBL/GenBank/DDBJ whole genome shotgun (WGS) entry which is preliminary data.</text>
</comment>
<dbReference type="EC" id="3.4.-.-" evidence="1"/>
<gene>
    <name evidence="2" type="ORF">ENQ31_02155</name>
</gene>
<comment type="similarity">
    <text evidence="1">Belongs to the peptidase C69 family.</text>
</comment>
<dbReference type="AlphaFoldDB" id="A0A7C2S8E6"/>
<proteinExistence type="inferred from homology"/>